<dbReference type="Proteomes" id="UP000019118">
    <property type="component" value="Unassembled WGS sequence"/>
</dbReference>
<keyword evidence="2" id="KW-0812">Transmembrane</keyword>
<keyword evidence="5" id="KW-1185">Reference proteome</keyword>
<name>N6TW14_DENPD</name>
<evidence type="ECO:0000313" key="5">
    <source>
        <dbReference type="Proteomes" id="UP000019118"/>
    </source>
</evidence>
<gene>
    <name evidence="4" type="primary">109545241</name>
    <name evidence="3" type="ORF">YQE_12668</name>
</gene>
<dbReference type="OrthoDB" id="7665462at2759"/>
<reference evidence="3 5" key="1">
    <citation type="journal article" date="2013" name="Genome Biol.">
        <title>Draft genome of the mountain pine beetle, Dendroctonus ponderosae Hopkins, a major forest pest.</title>
        <authorList>
            <person name="Keeling C.I."/>
            <person name="Yuen M.M."/>
            <person name="Liao N.Y."/>
            <person name="Docking T.R."/>
            <person name="Chan S.K."/>
            <person name="Taylor G.A."/>
            <person name="Palmquist D.L."/>
            <person name="Jackman S.D."/>
            <person name="Nguyen A."/>
            <person name="Li M."/>
            <person name="Henderson H."/>
            <person name="Janes J.K."/>
            <person name="Zhao Y."/>
            <person name="Pandoh P."/>
            <person name="Moore R."/>
            <person name="Sperling F.A."/>
            <person name="Huber D.P."/>
            <person name="Birol I."/>
            <person name="Jones S.J."/>
            <person name="Bohlmann J."/>
        </authorList>
    </citation>
    <scope>NUCLEOTIDE SEQUENCE</scope>
</reference>
<feature type="region of interest" description="Disordered" evidence="1">
    <location>
        <begin position="172"/>
        <end position="199"/>
    </location>
</feature>
<dbReference type="EnsemblMetazoa" id="XM_019915796.1">
    <property type="protein sequence ID" value="XP_019771355.1"/>
    <property type="gene ID" value="LOC109545241"/>
</dbReference>
<sequence>MENAVYFSKHGYKMSGAVYRPTTVQYESNSPPERRQHRPISYLASISHRATPCVTNLTWRKSLNLALICSCWTLFAIGIFMVMKGSIGYSESSDEVRDTYFVVTLTGAALIGLAFLIFLIYLRIKGQFKREPKDHMGSSSGQNLTVNPSTDLLVTAQYAPVSEVVYERTKCDDPEQSKLMPQGNKEISNEDADRMVENDPRIVLRPLNAAMNEEV</sequence>
<evidence type="ECO:0000256" key="2">
    <source>
        <dbReference type="SAM" id="Phobius"/>
    </source>
</evidence>
<reference evidence="4" key="2">
    <citation type="submission" date="2024-08" db="UniProtKB">
        <authorList>
            <consortium name="EnsemblMetazoa"/>
        </authorList>
    </citation>
    <scope>IDENTIFICATION</scope>
</reference>
<feature type="non-terminal residue" evidence="3">
    <location>
        <position position="1"/>
    </location>
</feature>
<keyword evidence="2" id="KW-1133">Transmembrane helix</keyword>
<protein>
    <submittedName>
        <fullName evidence="3 4">Uncharacterized protein</fullName>
    </submittedName>
</protein>
<evidence type="ECO:0000313" key="4">
    <source>
        <dbReference type="EnsemblMetazoa" id="XP_019771355.1"/>
    </source>
</evidence>
<feature type="transmembrane region" description="Helical" evidence="2">
    <location>
        <begin position="65"/>
        <end position="87"/>
    </location>
</feature>
<accession>N6TW14</accession>
<dbReference type="HOGENOM" id="CLU_1284810_0_0_1"/>
<dbReference type="AlphaFoldDB" id="N6TW14"/>
<evidence type="ECO:0000313" key="3">
    <source>
        <dbReference type="EMBL" id="ENN70492.1"/>
    </source>
</evidence>
<feature type="compositionally biased region" description="Basic and acidic residues" evidence="1">
    <location>
        <begin position="187"/>
        <end position="199"/>
    </location>
</feature>
<dbReference type="EMBL" id="KB741291">
    <property type="protein sequence ID" value="ENN70492.1"/>
    <property type="molecule type" value="Genomic_DNA"/>
</dbReference>
<evidence type="ECO:0000256" key="1">
    <source>
        <dbReference type="SAM" id="MobiDB-lite"/>
    </source>
</evidence>
<proteinExistence type="predicted"/>
<feature type="transmembrane region" description="Helical" evidence="2">
    <location>
        <begin position="99"/>
        <end position="122"/>
    </location>
</feature>
<organism evidence="3">
    <name type="scientific">Dendroctonus ponderosae</name>
    <name type="common">Mountain pine beetle</name>
    <dbReference type="NCBI Taxonomy" id="77166"/>
    <lineage>
        <taxon>Eukaryota</taxon>
        <taxon>Metazoa</taxon>
        <taxon>Ecdysozoa</taxon>
        <taxon>Arthropoda</taxon>
        <taxon>Hexapoda</taxon>
        <taxon>Insecta</taxon>
        <taxon>Pterygota</taxon>
        <taxon>Neoptera</taxon>
        <taxon>Endopterygota</taxon>
        <taxon>Coleoptera</taxon>
        <taxon>Polyphaga</taxon>
        <taxon>Cucujiformia</taxon>
        <taxon>Curculionidae</taxon>
        <taxon>Scolytinae</taxon>
        <taxon>Dendroctonus</taxon>
    </lineage>
</organism>
<keyword evidence="2" id="KW-0472">Membrane</keyword>